<accession>A0A255DRD3</accession>
<protein>
    <submittedName>
        <fullName evidence="2">Gamma-BHC dehydrochlorinase</fullName>
    </submittedName>
</protein>
<comment type="caution">
    <text evidence="2">The sequence shown here is derived from an EMBL/GenBank/DDBJ whole genome shotgun (WGS) entry which is preliminary data.</text>
</comment>
<evidence type="ECO:0000259" key="1">
    <source>
        <dbReference type="Pfam" id="PF13577"/>
    </source>
</evidence>
<dbReference type="Proteomes" id="UP000216063">
    <property type="component" value="Unassembled WGS sequence"/>
</dbReference>
<sequence>MSPRRCASWLHRGRPSSLAKSSTSTEATVPDRLPDIQAIRDVVALYCRGVDRLDFGLIQQAYHPGGIDHHTGFDGTVDEYLVWLRKNLEFIAGTMHFIGNHHVDFVSDDVAISETYLLATHWGRPDQDQRTNFTTGARYVDLMERRDGRWAIAERWAVREWTRPDVFVPPERPGPRGRRDADDPLSVLLKRFGL</sequence>
<feature type="domain" description="SnoaL-like" evidence="1">
    <location>
        <begin position="32"/>
        <end position="155"/>
    </location>
</feature>
<reference evidence="2 3" key="1">
    <citation type="submission" date="2017-07" db="EMBL/GenBank/DDBJ databases">
        <title>The new phylogeny of genus Mycobacterium.</title>
        <authorList>
            <person name="Tortoli E."/>
            <person name="Trovato A."/>
            <person name="Cirillo D.M."/>
        </authorList>
    </citation>
    <scope>NUCLEOTIDE SEQUENCE [LARGE SCALE GENOMIC DNA]</scope>
    <source>
        <strain evidence="2 3">ATCC 33027</strain>
    </source>
</reference>
<name>A0A255DRD3_9MYCO</name>
<dbReference type="AlphaFoldDB" id="A0A255DRD3"/>
<gene>
    <name evidence="2" type="ORF">CG716_11525</name>
</gene>
<dbReference type="InterPro" id="IPR037401">
    <property type="entry name" value="SnoaL-like"/>
</dbReference>
<dbReference type="EMBL" id="NOZR01000008">
    <property type="protein sequence ID" value="OYN79532.1"/>
    <property type="molecule type" value="Genomic_DNA"/>
</dbReference>
<dbReference type="Gene3D" id="3.10.450.50">
    <property type="match status" value="1"/>
</dbReference>
<organism evidence="2 3">
    <name type="scientific">Mycolicibacterium sphagni</name>
    <dbReference type="NCBI Taxonomy" id="1786"/>
    <lineage>
        <taxon>Bacteria</taxon>
        <taxon>Bacillati</taxon>
        <taxon>Actinomycetota</taxon>
        <taxon>Actinomycetes</taxon>
        <taxon>Mycobacteriales</taxon>
        <taxon>Mycobacteriaceae</taxon>
        <taxon>Mycolicibacterium</taxon>
    </lineage>
</organism>
<evidence type="ECO:0000313" key="3">
    <source>
        <dbReference type="Proteomes" id="UP000216063"/>
    </source>
</evidence>
<dbReference type="InterPro" id="IPR032710">
    <property type="entry name" value="NTF2-like_dom_sf"/>
</dbReference>
<dbReference type="OrthoDB" id="1492465at2"/>
<dbReference type="Pfam" id="PF13577">
    <property type="entry name" value="SnoaL_4"/>
    <property type="match status" value="1"/>
</dbReference>
<keyword evidence="3" id="KW-1185">Reference proteome</keyword>
<evidence type="ECO:0000313" key="2">
    <source>
        <dbReference type="EMBL" id="OYN79532.1"/>
    </source>
</evidence>
<proteinExistence type="predicted"/>
<dbReference type="SUPFAM" id="SSF54427">
    <property type="entry name" value="NTF2-like"/>
    <property type="match status" value="1"/>
</dbReference>